<dbReference type="PANTHER" id="PTHR34582">
    <property type="entry name" value="UPF0702 TRANSMEMBRANE PROTEIN YCAP"/>
    <property type="match status" value="1"/>
</dbReference>
<evidence type="ECO:0000256" key="2">
    <source>
        <dbReference type="ARBA" id="ARBA00006448"/>
    </source>
</evidence>
<dbReference type="KEGG" id="cbw:RR42_m4087"/>
<evidence type="ECO:0000259" key="9">
    <source>
        <dbReference type="Pfam" id="PF04239"/>
    </source>
</evidence>
<feature type="region of interest" description="Disordered" evidence="7">
    <location>
        <begin position="161"/>
        <end position="180"/>
    </location>
</feature>
<proteinExistence type="inferred from homology"/>
<dbReference type="Proteomes" id="UP000031843">
    <property type="component" value="Chromosome main"/>
</dbReference>
<dbReference type="OrthoDB" id="9793799at2"/>
<evidence type="ECO:0000256" key="7">
    <source>
        <dbReference type="SAM" id="MobiDB-lite"/>
    </source>
</evidence>
<accession>A0A0C4YFA0</accession>
<protein>
    <submittedName>
        <fullName evidence="10">Membrane protein-like protein</fullName>
    </submittedName>
</protein>
<dbReference type="InterPro" id="IPR023090">
    <property type="entry name" value="UPF0702_alpha/beta_dom_sf"/>
</dbReference>
<keyword evidence="5 8" id="KW-1133">Transmembrane helix</keyword>
<gene>
    <name evidence="10" type="ORF">RR42_m4087</name>
</gene>
<evidence type="ECO:0000256" key="3">
    <source>
        <dbReference type="ARBA" id="ARBA00022475"/>
    </source>
</evidence>
<evidence type="ECO:0000256" key="5">
    <source>
        <dbReference type="ARBA" id="ARBA00022989"/>
    </source>
</evidence>
<feature type="domain" description="YetF C-terminal" evidence="9">
    <location>
        <begin position="87"/>
        <end position="155"/>
    </location>
</feature>
<dbReference type="GO" id="GO:0005886">
    <property type="term" value="C:plasma membrane"/>
    <property type="evidence" value="ECO:0007669"/>
    <property type="project" value="UniProtKB-SubCell"/>
</dbReference>
<evidence type="ECO:0000256" key="1">
    <source>
        <dbReference type="ARBA" id="ARBA00004651"/>
    </source>
</evidence>
<evidence type="ECO:0000313" key="11">
    <source>
        <dbReference type="Proteomes" id="UP000031843"/>
    </source>
</evidence>
<dbReference type="RefSeq" id="WP_043350709.1">
    <property type="nucleotide sequence ID" value="NZ_CP010536.1"/>
</dbReference>
<feature type="transmembrane region" description="Helical" evidence="8">
    <location>
        <begin position="6"/>
        <end position="26"/>
    </location>
</feature>
<evidence type="ECO:0000256" key="8">
    <source>
        <dbReference type="SAM" id="Phobius"/>
    </source>
</evidence>
<comment type="subcellular location">
    <subcellularLocation>
        <location evidence="1">Cell membrane</location>
        <topology evidence="1">Multi-pass membrane protein</topology>
    </subcellularLocation>
</comment>
<dbReference type="InterPro" id="IPR007353">
    <property type="entry name" value="DUF421"/>
</dbReference>
<organism evidence="10 11">
    <name type="scientific">Cupriavidus basilensis</name>
    <dbReference type="NCBI Taxonomy" id="68895"/>
    <lineage>
        <taxon>Bacteria</taxon>
        <taxon>Pseudomonadati</taxon>
        <taxon>Pseudomonadota</taxon>
        <taxon>Betaproteobacteria</taxon>
        <taxon>Burkholderiales</taxon>
        <taxon>Burkholderiaceae</taxon>
        <taxon>Cupriavidus</taxon>
    </lineage>
</organism>
<evidence type="ECO:0000256" key="4">
    <source>
        <dbReference type="ARBA" id="ARBA00022692"/>
    </source>
</evidence>
<keyword evidence="11" id="KW-1185">Reference proteome</keyword>
<dbReference type="Gene3D" id="3.30.240.20">
    <property type="entry name" value="bsu07140 like domains"/>
    <property type="match status" value="1"/>
</dbReference>
<keyword evidence="3" id="KW-1003">Cell membrane</keyword>
<dbReference type="EMBL" id="CP010536">
    <property type="protein sequence ID" value="AJG21435.1"/>
    <property type="molecule type" value="Genomic_DNA"/>
</dbReference>
<sequence length="180" mass="19711">MWNLSAPWWEFVLRGLIVYGSLLVLLRLSGKRQIGQLTSLDLVLLLVLSNAVQNAMNAGDNSVTAGLILAVTLVGANLVLAWLSWCSRRFENVVEGRPQVLIHDGMVFGDVMKRAFVTRDDLHKALRHAGCERVADVHFAILENDGTISVLIKKDVPPPPPDAAGSLWRAPINQDTDAPV</sequence>
<keyword evidence="4 8" id="KW-0812">Transmembrane</keyword>
<keyword evidence="6 8" id="KW-0472">Membrane</keyword>
<evidence type="ECO:0000256" key="6">
    <source>
        <dbReference type="ARBA" id="ARBA00023136"/>
    </source>
</evidence>
<comment type="similarity">
    <text evidence="2">Belongs to the UPF0702 family.</text>
</comment>
<dbReference type="PANTHER" id="PTHR34582:SF6">
    <property type="entry name" value="UPF0702 TRANSMEMBRANE PROTEIN YCAP"/>
    <property type="match status" value="1"/>
</dbReference>
<dbReference type="STRING" id="68895.RR42_m4087"/>
<feature type="transmembrane region" description="Helical" evidence="8">
    <location>
        <begin position="62"/>
        <end position="83"/>
    </location>
</feature>
<name>A0A0C4YFA0_9BURK</name>
<dbReference type="AlphaFoldDB" id="A0A0C4YFA0"/>
<evidence type="ECO:0000313" key="10">
    <source>
        <dbReference type="EMBL" id="AJG21435.1"/>
    </source>
</evidence>
<reference evidence="10 11" key="1">
    <citation type="journal article" date="2015" name="Genome Announc.">
        <title>Complete Genome Sequence of Cupriavidus basilensis 4G11, Isolated from the Oak Ridge Field Research Center Site.</title>
        <authorList>
            <person name="Ray J."/>
            <person name="Waters R.J."/>
            <person name="Skerker J.M."/>
            <person name="Kuehl J.V."/>
            <person name="Price M.N."/>
            <person name="Huang J."/>
            <person name="Chakraborty R."/>
            <person name="Arkin A.P."/>
            <person name="Deutschbauer A."/>
        </authorList>
    </citation>
    <scope>NUCLEOTIDE SEQUENCE [LARGE SCALE GENOMIC DNA]</scope>
    <source>
        <strain evidence="10">4G11</strain>
    </source>
</reference>
<dbReference type="Pfam" id="PF04239">
    <property type="entry name" value="DUF421"/>
    <property type="match status" value="1"/>
</dbReference>